<feature type="compositionally biased region" description="Acidic residues" evidence="3">
    <location>
        <begin position="90"/>
        <end position="102"/>
    </location>
</feature>
<accession>A0A8J5GU02</accession>
<feature type="repeat" description="PPR" evidence="2">
    <location>
        <begin position="448"/>
        <end position="483"/>
    </location>
</feature>
<evidence type="ECO:0000256" key="1">
    <source>
        <dbReference type="ARBA" id="ARBA00022737"/>
    </source>
</evidence>
<feature type="repeat" description="PPR" evidence="2">
    <location>
        <begin position="589"/>
        <end position="623"/>
    </location>
</feature>
<reference evidence="4 5" key="1">
    <citation type="submission" date="2020-08" db="EMBL/GenBank/DDBJ databases">
        <title>Plant Genome Project.</title>
        <authorList>
            <person name="Zhang R.-G."/>
        </authorList>
    </citation>
    <scope>NUCLEOTIDE SEQUENCE [LARGE SCALE GENOMIC DNA]</scope>
    <source>
        <tissue evidence="4">Rhizome</tissue>
    </source>
</reference>
<evidence type="ECO:0000313" key="4">
    <source>
        <dbReference type="EMBL" id="KAG6513955.1"/>
    </source>
</evidence>
<organism evidence="4 5">
    <name type="scientific">Zingiber officinale</name>
    <name type="common">Ginger</name>
    <name type="synonym">Amomum zingiber</name>
    <dbReference type="NCBI Taxonomy" id="94328"/>
    <lineage>
        <taxon>Eukaryota</taxon>
        <taxon>Viridiplantae</taxon>
        <taxon>Streptophyta</taxon>
        <taxon>Embryophyta</taxon>
        <taxon>Tracheophyta</taxon>
        <taxon>Spermatophyta</taxon>
        <taxon>Magnoliopsida</taxon>
        <taxon>Liliopsida</taxon>
        <taxon>Zingiberales</taxon>
        <taxon>Zingiberaceae</taxon>
        <taxon>Zingiber</taxon>
    </lineage>
</organism>
<dbReference type="InterPro" id="IPR002885">
    <property type="entry name" value="PPR_rpt"/>
</dbReference>
<dbReference type="Pfam" id="PF13041">
    <property type="entry name" value="PPR_2"/>
    <property type="match status" value="4"/>
</dbReference>
<dbReference type="GO" id="GO:0003729">
    <property type="term" value="F:mRNA binding"/>
    <property type="evidence" value="ECO:0007669"/>
    <property type="project" value="TreeGrafter"/>
</dbReference>
<evidence type="ECO:0000256" key="3">
    <source>
        <dbReference type="SAM" id="MobiDB-lite"/>
    </source>
</evidence>
<feature type="repeat" description="PPR" evidence="2">
    <location>
        <begin position="307"/>
        <end position="342"/>
    </location>
</feature>
<evidence type="ECO:0008006" key="6">
    <source>
        <dbReference type="Google" id="ProtNLM"/>
    </source>
</evidence>
<dbReference type="PANTHER" id="PTHR47933">
    <property type="entry name" value="PENTATRICOPEPTIDE REPEAT-CONTAINING PROTEIN 1, MITOCHONDRIAL"/>
    <property type="match status" value="1"/>
</dbReference>
<dbReference type="Pfam" id="PF13812">
    <property type="entry name" value="PPR_3"/>
    <property type="match status" value="1"/>
</dbReference>
<dbReference type="InterPro" id="IPR011990">
    <property type="entry name" value="TPR-like_helical_dom_sf"/>
</dbReference>
<feature type="repeat" description="PPR" evidence="2">
    <location>
        <begin position="624"/>
        <end position="658"/>
    </location>
</feature>
<keyword evidence="1" id="KW-0677">Repeat</keyword>
<sequence length="847" mass="95091">METTALLRVLGHFPSAITTAGAALQSRNPKPFSHFPPFRRPAIEFEIRTTPHVSAVPSPAPIFLPHLQFDDDGELEFHHHQRQQQGQQVVEEEDGEEDDGEGLSDSILDFFKSRSSLTEDPKKEGRFSLQSNRRTSWHLADVEHAADIVEEEPAVASPSGVTEPPQSINFGVFDEILAVASSLPENATLGDFLGPYAGKVGEGDCIELLVRMGEEGLASACLYLFEWMGLQEPSLVTPRSCSVLFPVLGRSGMGDKLMILFQNLPKAKRFRDICVYNSAISGLASCGRYDDAQKVYDILEANNIKPDHVTCSIMLTVMRKSGTNGKDAWEYFQRMNRKGVKWSLEVIGALIKFFCDEGLKKEALIIQAEMEKKGITSNIIIYNTLMDAYSKSDQVEEVEGIFLEMKEKGQKPTTVTYNILMDAYSRRMQPEIVDSLISEMQNVGLKPNVKSYTCLINAYGRKGKMSDMAADSFLRMRKAGIKPTSHSYTSLIHAYSVGGWPEKAYATYEKMKRDGVPPSIEAYTTLLDAFRRVGNIDRLVEIWKAMIGDKVQGTRVTFNIILDGLAKHGLYVQARDVIHEFQKFGLQPTVMTYNMLMNAYARGGQHYKLPQLLKEMGALNLKPDSITYSTIIYAFVRVRDFSRAFYYHKQMIRSGQVPEVRSYQKLRAILEVKATTKNRRDRSAILGILNSNFGLKPKKGKKDAFWKNRKKRLMRNRELGDKRDFAVLNAPEEPVAVGLPASGVDITVGDTSKLVLGRVLDDGIACGDGVNCFGNCHEWEKMYKNSAGPFHCIEDDPEGEYGCYGIIYQVYQVRFLGFGRLLSLMDLVDNPPKASLKWSRELGEFSN</sequence>
<evidence type="ECO:0000313" key="5">
    <source>
        <dbReference type="Proteomes" id="UP000734854"/>
    </source>
</evidence>
<dbReference type="EMBL" id="JACMSC010000007">
    <property type="protein sequence ID" value="KAG6513955.1"/>
    <property type="molecule type" value="Genomic_DNA"/>
</dbReference>
<dbReference type="Gene3D" id="1.25.40.10">
    <property type="entry name" value="Tetratricopeptide repeat domain"/>
    <property type="match status" value="4"/>
</dbReference>
<keyword evidence="5" id="KW-1185">Reference proteome</keyword>
<dbReference type="NCBIfam" id="TIGR00756">
    <property type="entry name" value="PPR"/>
    <property type="match status" value="8"/>
</dbReference>
<feature type="repeat" description="PPR" evidence="2">
    <location>
        <begin position="413"/>
        <end position="447"/>
    </location>
</feature>
<evidence type="ECO:0000256" key="2">
    <source>
        <dbReference type="PROSITE-ProRule" id="PRU00708"/>
    </source>
</evidence>
<feature type="repeat" description="PPR" evidence="2">
    <location>
        <begin position="378"/>
        <end position="412"/>
    </location>
</feature>
<dbReference type="InterPro" id="IPR051240">
    <property type="entry name" value="Mito_RNA-Proc/Resp"/>
</dbReference>
<protein>
    <recommendedName>
        <fullName evidence="6">Pentatricopeptide repeat-containing protein</fullName>
    </recommendedName>
</protein>
<dbReference type="PANTHER" id="PTHR47933:SF11">
    <property type="entry name" value="PENTATRICOPEPTIDE REPEAT-CONTAINING PROTEIN 2"/>
    <property type="match status" value="1"/>
</dbReference>
<feature type="repeat" description="PPR" evidence="2">
    <location>
        <begin position="554"/>
        <end position="588"/>
    </location>
</feature>
<feature type="repeat" description="PPR" evidence="2">
    <location>
        <begin position="484"/>
        <end position="518"/>
    </location>
</feature>
<dbReference type="PROSITE" id="PS51375">
    <property type="entry name" value="PPR"/>
    <property type="match status" value="9"/>
</dbReference>
<feature type="region of interest" description="Disordered" evidence="3">
    <location>
        <begin position="77"/>
        <end position="104"/>
    </location>
</feature>
<gene>
    <name evidence="4" type="ORF">ZIOFF_024292</name>
</gene>
<proteinExistence type="predicted"/>
<dbReference type="AlphaFoldDB" id="A0A8J5GU02"/>
<comment type="caution">
    <text evidence="4">The sequence shown here is derived from an EMBL/GenBank/DDBJ whole genome shotgun (WGS) entry which is preliminary data.</text>
</comment>
<feature type="repeat" description="PPR" evidence="2">
    <location>
        <begin position="272"/>
        <end position="306"/>
    </location>
</feature>
<name>A0A8J5GU02_ZINOF</name>
<dbReference type="Proteomes" id="UP000734854">
    <property type="component" value="Unassembled WGS sequence"/>
</dbReference>